<keyword evidence="1" id="KW-0812">Transmembrane</keyword>
<accession>A0A382B4M8</accession>
<dbReference type="AlphaFoldDB" id="A0A382B4M8"/>
<sequence length="43" mass="4835">MSKIIPDLNPKNLFKAVFVGYLLAGMHFNIEHVGVYGTNQSRN</sequence>
<dbReference type="EMBL" id="UINC01028184">
    <property type="protein sequence ID" value="SVB08718.1"/>
    <property type="molecule type" value="Genomic_DNA"/>
</dbReference>
<keyword evidence="1" id="KW-1133">Transmembrane helix</keyword>
<evidence type="ECO:0000256" key="1">
    <source>
        <dbReference type="SAM" id="Phobius"/>
    </source>
</evidence>
<keyword evidence="1" id="KW-0472">Membrane</keyword>
<gene>
    <name evidence="2" type="ORF">METZ01_LOCUS161572</name>
</gene>
<feature type="transmembrane region" description="Helical" evidence="1">
    <location>
        <begin position="12"/>
        <end position="30"/>
    </location>
</feature>
<name>A0A382B4M8_9ZZZZ</name>
<protein>
    <submittedName>
        <fullName evidence="2">Uncharacterized protein</fullName>
    </submittedName>
</protein>
<proteinExistence type="predicted"/>
<reference evidence="2" key="1">
    <citation type="submission" date="2018-05" db="EMBL/GenBank/DDBJ databases">
        <authorList>
            <person name="Lanie J.A."/>
            <person name="Ng W.-L."/>
            <person name="Kazmierczak K.M."/>
            <person name="Andrzejewski T.M."/>
            <person name="Davidsen T.M."/>
            <person name="Wayne K.J."/>
            <person name="Tettelin H."/>
            <person name="Glass J.I."/>
            <person name="Rusch D."/>
            <person name="Podicherti R."/>
            <person name="Tsui H.-C.T."/>
            <person name="Winkler M.E."/>
        </authorList>
    </citation>
    <scope>NUCLEOTIDE SEQUENCE</scope>
</reference>
<organism evidence="2">
    <name type="scientific">marine metagenome</name>
    <dbReference type="NCBI Taxonomy" id="408172"/>
    <lineage>
        <taxon>unclassified sequences</taxon>
        <taxon>metagenomes</taxon>
        <taxon>ecological metagenomes</taxon>
    </lineage>
</organism>
<evidence type="ECO:0000313" key="2">
    <source>
        <dbReference type="EMBL" id="SVB08718.1"/>
    </source>
</evidence>